<keyword evidence="3" id="KW-0964">Secreted</keyword>
<organism evidence="14">
    <name type="scientific">Solanum peruvianum</name>
    <name type="common">Peruvian tomato</name>
    <name type="synonym">Lycopersicon peruvianum</name>
    <dbReference type="NCBI Taxonomy" id="4082"/>
    <lineage>
        <taxon>Eukaryota</taxon>
        <taxon>Viridiplantae</taxon>
        <taxon>Streptophyta</taxon>
        <taxon>Embryophyta</taxon>
        <taxon>Tracheophyta</taxon>
        <taxon>Spermatophyta</taxon>
        <taxon>Magnoliopsida</taxon>
        <taxon>eudicotyledons</taxon>
        <taxon>Gunneridae</taxon>
        <taxon>Pentapetalae</taxon>
        <taxon>asterids</taxon>
        <taxon>lamiids</taxon>
        <taxon>Solanales</taxon>
        <taxon>Solanaceae</taxon>
        <taxon>Solanoideae</taxon>
        <taxon>Solaneae</taxon>
        <taxon>Solanum</taxon>
        <taxon>Solanum subgen. Lycopersicon</taxon>
    </lineage>
</organism>
<keyword evidence="4" id="KW-0540">Nuclease</keyword>
<evidence type="ECO:0000256" key="5">
    <source>
        <dbReference type="ARBA" id="ARBA00022729"/>
    </source>
</evidence>
<keyword evidence="10" id="KW-0456">Lyase</keyword>
<dbReference type="GO" id="GO:0005576">
    <property type="term" value="C:extracellular region"/>
    <property type="evidence" value="ECO:0007669"/>
    <property type="project" value="UniProtKB-SubCell"/>
</dbReference>
<evidence type="ECO:0000256" key="7">
    <source>
        <dbReference type="ARBA" id="ARBA00022801"/>
    </source>
</evidence>
<evidence type="ECO:0000256" key="11">
    <source>
        <dbReference type="PIRSR" id="PIRSR633697-1"/>
    </source>
</evidence>
<dbReference type="InterPro" id="IPR036430">
    <property type="entry name" value="RNase_T2-like_sf"/>
</dbReference>
<name>Q8LP86_SOLPE</name>
<feature type="active site" evidence="11">
    <location>
        <position position="105"/>
    </location>
</feature>
<feature type="active site" evidence="11">
    <location>
        <position position="49"/>
    </location>
</feature>
<evidence type="ECO:0000256" key="6">
    <source>
        <dbReference type="ARBA" id="ARBA00022759"/>
    </source>
</evidence>
<evidence type="ECO:0000256" key="3">
    <source>
        <dbReference type="ARBA" id="ARBA00022525"/>
    </source>
</evidence>
<dbReference type="InterPro" id="IPR033697">
    <property type="entry name" value="Ribonuclease_T2_eukaryotic"/>
</dbReference>
<dbReference type="PROSITE" id="PS00531">
    <property type="entry name" value="RNASE_T2_2"/>
    <property type="match status" value="1"/>
</dbReference>
<dbReference type="SUPFAM" id="SSF55895">
    <property type="entry name" value="Ribonuclease Rh-like"/>
    <property type="match status" value="1"/>
</dbReference>
<dbReference type="PANTHER" id="PTHR11240">
    <property type="entry name" value="RIBONUCLEASE T2"/>
    <property type="match status" value="1"/>
</dbReference>
<dbReference type="GO" id="GO:0016787">
    <property type="term" value="F:hydrolase activity"/>
    <property type="evidence" value="ECO:0007669"/>
    <property type="project" value="UniProtKB-KW"/>
</dbReference>
<proteinExistence type="evidence at transcript level"/>
<reference evidence="14" key="1">
    <citation type="journal article" date="2002" name="Plant J.">
        <title>Insights into the evolution of self-compatibility in Lycopersicon from a study of stylar factors.</title>
        <authorList>
            <person name="Kondo K."/>
            <person name="Yamamoto M."/>
            <person name="Itahashi R."/>
            <person name="Sato T."/>
            <person name="Egashira H."/>
            <person name="Hattori T."/>
            <person name="Kowyama Y."/>
        </authorList>
    </citation>
    <scope>NUCLEOTIDE SEQUENCE</scope>
    <source>
        <strain evidence="14">TS72</strain>
        <tissue evidence="14">Pistil</tissue>
    </source>
</reference>
<keyword evidence="7" id="KW-0378">Hydrolase</keyword>
<dbReference type="EMBL" id="AB072467">
    <property type="protein sequence ID" value="BAC00933.1"/>
    <property type="molecule type" value="mRNA"/>
</dbReference>
<evidence type="ECO:0000256" key="10">
    <source>
        <dbReference type="ARBA" id="ARBA00023239"/>
    </source>
</evidence>
<feature type="chain" id="PRO_5004309885" evidence="13">
    <location>
        <begin position="17"/>
        <end position="220"/>
    </location>
</feature>
<feature type="signal peptide" evidence="13">
    <location>
        <begin position="1"/>
        <end position="16"/>
    </location>
</feature>
<dbReference type="GO" id="GO:0006401">
    <property type="term" value="P:RNA catabolic process"/>
    <property type="evidence" value="ECO:0007669"/>
    <property type="project" value="TreeGrafter"/>
</dbReference>
<protein>
    <submittedName>
        <fullName evidence="14">S25-RNase</fullName>
    </submittedName>
</protein>
<comment type="subcellular location">
    <subcellularLocation>
        <location evidence="1">Secreted</location>
        <location evidence="1">Extracellular space</location>
    </subcellularLocation>
</comment>
<keyword evidence="9" id="KW-0325">Glycoprotein</keyword>
<dbReference type="PROSITE" id="PS00530">
    <property type="entry name" value="RNASE_T2_1"/>
    <property type="match status" value="1"/>
</dbReference>
<evidence type="ECO:0000256" key="13">
    <source>
        <dbReference type="SAM" id="SignalP"/>
    </source>
</evidence>
<dbReference type="CDD" id="cd01061">
    <property type="entry name" value="RNase_T2_euk"/>
    <property type="match status" value="1"/>
</dbReference>
<dbReference type="GO" id="GO:0003723">
    <property type="term" value="F:RNA binding"/>
    <property type="evidence" value="ECO:0007669"/>
    <property type="project" value="InterPro"/>
</dbReference>
<evidence type="ECO:0000256" key="4">
    <source>
        <dbReference type="ARBA" id="ARBA00022722"/>
    </source>
</evidence>
<evidence type="ECO:0000256" key="12">
    <source>
        <dbReference type="RuleBase" id="RU004328"/>
    </source>
</evidence>
<dbReference type="InterPro" id="IPR001568">
    <property type="entry name" value="RNase_T2-like"/>
</dbReference>
<comment type="similarity">
    <text evidence="2 12">Belongs to the RNase T2 family.</text>
</comment>
<evidence type="ECO:0000313" key="14">
    <source>
        <dbReference type="EMBL" id="BAC00933.1"/>
    </source>
</evidence>
<evidence type="ECO:0000256" key="1">
    <source>
        <dbReference type="ARBA" id="ARBA00004239"/>
    </source>
</evidence>
<sequence length="220" mass="25505">MSVLFTLLFSLAPVLGYFEYLQLVLQWPTTFCHTKPCPTWPPPNNFTIHGLWPDSKGKMLNDCGSGDDYDDIPDAHMRKQLESDWPNLTSRAGEIKKYQEFWGYEFNKHGTCSMDRYNQDQYFELALKLKNQFDLLNILRNHGIIPGKTCTVKDVEDAIKAVTAHVPNLNCIVRSSQRSSHIMELLEIGICFDREATQMIDCRRRWKSHPDINQPITLPR</sequence>
<evidence type="ECO:0000256" key="8">
    <source>
        <dbReference type="ARBA" id="ARBA00023157"/>
    </source>
</evidence>
<dbReference type="Gene3D" id="3.90.730.10">
    <property type="entry name" value="Ribonuclease T2-like"/>
    <property type="match status" value="1"/>
</dbReference>
<dbReference type="InterPro" id="IPR018188">
    <property type="entry name" value="RNase_T2_His_AS_1"/>
</dbReference>
<keyword evidence="8" id="KW-1015">Disulfide bond</keyword>
<dbReference type="PANTHER" id="PTHR11240:SF81">
    <property type="entry name" value="RIBONUCLEASE S-2"/>
    <property type="match status" value="1"/>
</dbReference>
<evidence type="ECO:0000256" key="2">
    <source>
        <dbReference type="ARBA" id="ARBA00007469"/>
    </source>
</evidence>
<keyword evidence="6" id="KW-0255">Endonuclease</keyword>
<feature type="active site" evidence="11">
    <location>
        <position position="109"/>
    </location>
</feature>
<dbReference type="GO" id="GO:0033897">
    <property type="term" value="F:ribonuclease T2 activity"/>
    <property type="evidence" value="ECO:0007669"/>
    <property type="project" value="InterPro"/>
</dbReference>
<dbReference type="AlphaFoldDB" id="Q8LP86"/>
<dbReference type="Pfam" id="PF00445">
    <property type="entry name" value="Ribonuclease_T2"/>
    <property type="match status" value="1"/>
</dbReference>
<evidence type="ECO:0000256" key="9">
    <source>
        <dbReference type="ARBA" id="ARBA00023180"/>
    </source>
</evidence>
<keyword evidence="5 13" id="KW-0732">Signal</keyword>
<dbReference type="InterPro" id="IPR033130">
    <property type="entry name" value="RNase_T2_His_AS_2"/>
</dbReference>
<accession>Q8LP86</accession>